<keyword evidence="3" id="KW-0732">Signal</keyword>
<feature type="region of interest" description="Disordered" evidence="2">
    <location>
        <begin position="43"/>
        <end position="88"/>
    </location>
</feature>
<gene>
    <name evidence="4" type="ORF">HPF_04250</name>
</gene>
<dbReference type="Proteomes" id="UP000293912">
    <property type="component" value="Chromosome"/>
</dbReference>
<feature type="compositionally biased region" description="Low complexity" evidence="2">
    <location>
        <begin position="72"/>
        <end position="88"/>
    </location>
</feature>
<feature type="compositionally biased region" description="Pro residues" evidence="2">
    <location>
        <begin position="61"/>
        <end position="71"/>
    </location>
</feature>
<evidence type="ECO:0000313" key="5">
    <source>
        <dbReference type="Proteomes" id="UP000293912"/>
    </source>
</evidence>
<evidence type="ECO:0000313" key="4">
    <source>
        <dbReference type="EMBL" id="QBM26882.1"/>
    </source>
</evidence>
<keyword evidence="1" id="KW-0175">Coiled coil</keyword>
<dbReference type="AlphaFoldDB" id="A0A4P6WSW3"/>
<dbReference type="EMBL" id="CP037867">
    <property type="protein sequence ID" value="QBM26882.1"/>
    <property type="molecule type" value="Genomic_DNA"/>
</dbReference>
<feature type="coiled-coil region" evidence="1">
    <location>
        <begin position="171"/>
        <end position="212"/>
    </location>
</feature>
<sequence precursor="true">MHPDLRPQRLRRTATSLRTLPVLCLALVLAACATPPGAPVDLLPPPPLAGTPGPDQSPQVLIPPPPPPEPPATARGTAPATPATPPAATSPLAAALLYADRLRTMGPGELSAEQAQIGEPGASAERQMQLALVLSQTHVPVDTARALGLLQRVAASNAPEAIELRPLARLLAGRLHEARRLEDQADRLAQQLRESQRRIDVLNDRLEAMRAIERSLTPRAPAPGARPLP</sequence>
<reference evidence="4 5" key="1">
    <citation type="submission" date="2019-03" db="EMBL/GenBank/DDBJ databases">
        <authorList>
            <person name="Sebastian G."/>
            <person name="Baumann P."/>
            <person name="Ruckert C."/>
            <person name="Kalinowski J."/>
            <person name="Nebel B."/>
            <person name="Takors R."/>
            <person name="Blombach B."/>
        </authorList>
    </citation>
    <scope>NUCLEOTIDE SEQUENCE [LARGE SCALE GENOMIC DNA]</scope>
    <source>
        <strain evidence="4 5">DSM 1084</strain>
    </source>
</reference>
<protein>
    <submittedName>
        <fullName evidence="4">Uncharacterized protein</fullName>
    </submittedName>
</protein>
<evidence type="ECO:0000256" key="2">
    <source>
        <dbReference type="SAM" id="MobiDB-lite"/>
    </source>
</evidence>
<organism evidence="4 5">
    <name type="scientific">Hydrogenophaga pseudoflava</name>
    <name type="common">Pseudomonas carboxydoflava</name>
    <dbReference type="NCBI Taxonomy" id="47421"/>
    <lineage>
        <taxon>Bacteria</taxon>
        <taxon>Pseudomonadati</taxon>
        <taxon>Pseudomonadota</taxon>
        <taxon>Betaproteobacteria</taxon>
        <taxon>Burkholderiales</taxon>
        <taxon>Comamonadaceae</taxon>
        <taxon>Hydrogenophaga</taxon>
    </lineage>
</organism>
<name>A0A4P6WSW3_HYDPS</name>
<dbReference type="KEGG" id="hpse:HPF_04250"/>
<evidence type="ECO:0000256" key="3">
    <source>
        <dbReference type="SAM" id="SignalP"/>
    </source>
</evidence>
<proteinExistence type="predicted"/>
<accession>A0A4P6WSW3</accession>
<dbReference type="PROSITE" id="PS51257">
    <property type="entry name" value="PROKAR_LIPOPROTEIN"/>
    <property type="match status" value="1"/>
</dbReference>
<keyword evidence="5" id="KW-1185">Reference proteome</keyword>
<feature type="signal peptide" evidence="3">
    <location>
        <begin position="1"/>
        <end position="33"/>
    </location>
</feature>
<feature type="chain" id="PRO_5020724097" evidence="3">
    <location>
        <begin position="34"/>
        <end position="229"/>
    </location>
</feature>
<evidence type="ECO:0000256" key="1">
    <source>
        <dbReference type="SAM" id="Coils"/>
    </source>
</evidence>
<dbReference type="RefSeq" id="WP_165961646.1">
    <property type="nucleotide sequence ID" value="NZ_CP037867.1"/>
</dbReference>